<dbReference type="PROSITE" id="PS50026">
    <property type="entry name" value="EGF_3"/>
    <property type="match status" value="21"/>
</dbReference>
<feature type="disulfide bond" evidence="6">
    <location>
        <begin position="1016"/>
        <end position="1025"/>
    </location>
</feature>
<dbReference type="Pfam" id="PF00008">
    <property type="entry name" value="EGF"/>
    <property type="match status" value="5"/>
</dbReference>
<feature type="disulfide bond" evidence="6">
    <location>
        <begin position="974"/>
        <end position="983"/>
    </location>
</feature>
<dbReference type="InterPro" id="IPR000742">
    <property type="entry name" value="EGF"/>
</dbReference>
<gene>
    <name evidence="12" type="ORF">XAT740_LOCUS13403</name>
</gene>
<keyword evidence="4 6" id="KW-1015">Disulfide bond</keyword>
<feature type="disulfide bond" evidence="6">
    <location>
        <begin position="605"/>
        <end position="614"/>
    </location>
</feature>
<dbReference type="PANTHER" id="PTHR24049:SF22">
    <property type="entry name" value="DROSOPHILA CRUMBS HOMOLOG"/>
    <property type="match status" value="1"/>
</dbReference>
<evidence type="ECO:0000256" key="4">
    <source>
        <dbReference type="ARBA" id="ARBA00023157"/>
    </source>
</evidence>
<dbReference type="Proteomes" id="UP000663828">
    <property type="component" value="Unassembled WGS sequence"/>
</dbReference>
<keyword evidence="13" id="KW-1185">Reference proteome</keyword>
<dbReference type="GO" id="GO:0032991">
    <property type="term" value="C:protein-containing complex"/>
    <property type="evidence" value="ECO:0007669"/>
    <property type="project" value="TreeGrafter"/>
</dbReference>
<feature type="domain" description="EGF-like" evidence="9">
    <location>
        <begin position="743"/>
        <end position="781"/>
    </location>
</feature>
<evidence type="ECO:0000256" key="7">
    <source>
        <dbReference type="SAM" id="MobiDB-lite"/>
    </source>
</evidence>
<feature type="domain" description="EGF-like" evidence="9">
    <location>
        <begin position="299"/>
        <end position="329"/>
    </location>
</feature>
<sequence length="1421" mass="150980">MKHHLCLLLLLLLLISSFLEPIHGQCAGGIWSIQQSNIGSFSVSWRYNMASNTVQFIIEGKATDSINLSSTYIALGWSDTAPTMNNMDVAMFFPGTQIVQDRFSQGHSAPTLDNQQDFCVIRTNTTDKNIYVAFERFLTTGDTKDISFTSNVYLMFAVGSYTFTNSYKPQQHSFRTSYQTSISLLSCSSIGCSTTSCPIAACPCLQQITTGSGQCVCFPPSSCVSGSTVTPRISTTISVAGGISPVGASLTGSCQNQTNPCTSNGICIQLSATQYTCQCKNNYTGVYCQTPLGDNNSGLSNPCQCLNGGACLTNGTCFCSNLFRGKFCQLNNPCINYCQYNSNCSVVCTDTTCNKPVCSCGNDSTGVQCETSISGPCQASTCINGNCVTLSNGTMQCQCNYGYFGSRCNLVNSCLSSPCNQGTCVPSSTCQGVLCSYACLCPTGVTGSNCENNNNPCQSNPCQNNGTCLSSSNKFSCRCQLPYGGTHCELTINVCTPNPCFNNGECVRSTNIQDGTYRCNCQTGFIGTSCEYISGCISSPCRHGGQCISSTTNCSLTSCPATCKCVIGTSGTFCEQLSLSCSTQPCLNGGICLTNSTTNISYCQCLSNTTGVRCETIVPLCTASTCANNGVCYVDASGGNNVLRCICASGYTGEDCRIARNTLGPCASNPCGYNGTCFAITNASYYCVCPNGAVGSSCSSTAITSCDSSPCYYLATCQAVANSNPKTYECICPDYLTGDRCQYVNSCQKQPCYNQGTCIPLGPQNNFMCVCQRGFGQYDCSTYLGLACNSSVCLNGGTCDSNSTSIRCICPAGFAGARCEWTSVCSITTCSNGGTCRQIAATMAECLCPLGFTGPTCGLRDSCANSPCKNGAACTTLLGETSNNWSMYRCNCPPQRYGELCDTPISSCANMLCPSFKICSEQSTGPVCTCTGNKVGTFCQYENPCTLSTSTAYCQNGGTCVSSNTDPPIATCLCRTGYTGSRCNTILQNDPCGSTPCLNHGYCALSMVNTTFACICNANYTGPQCERSNPCLSSPCLNSAVCQSQWNATDTWYTCRCLETFTGTRCETSLLNPCGGLCMNGSPCVNGVCVCSSPYIGTYCGYVNPCQSSICRNGGLCVSSYNMTSASFSCTCPPLYTGQYCENYLTTQTADCTLPCYNGATCQNGICTCTSQYVGPSCQYENPCVKNNPCLNSGTCFGRYYLNGTLYTQCFCLQGYTGANCETPICSLISCNGGNCTAVQNSFVCTCPSGKAGDQCQYTNACVGNPCSATERCEQNGNSYKCVSCYDKSTFCSIYQTNREYCSNLYALSVDNSSYSVLEMCPRSCGQCESTQKSIEKNTDIVISSNDTDSSDSTATTTTTTTSSSSTTTFGLNIIFSRADKCVDRRHDCAEQKAFGFCEIWNAKYPDDCMNTCHPACNTHF</sequence>
<feature type="domain" description="EGF-like" evidence="9">
    <location>
        <begin position="250"/>
        <end position="289"/>
    </location>
</feature>
<evidence type="ECO:0000259" key="10">
    <source>
        <dbReference type="PROSITE" id="PS50836"/>
    </source>
</evidence>
<feature type="domain" description="EGF-like" evidence="9">
    <location>
        <begin position="415"/>
        <end position="451"/>
    </location>
</feature>
<feature type="disulfide bond" evidence="6">
    <location>
        <begin position="319"/>
        <end position="328"/>
    </location>
</feature>
<dbReference type="PANTHER" id="PTHR24049">
    <property type="entry name" value="CRUMBS FAMILY MEMBER"/>
    <property type="match status" value="1"/>
</dbReference>
<feature type="domain" description="EGF-like" evidence="9">
    <location>
        <begin position="821"/>
        <end position="858"/>
    </location>
</feature>
<evidence type="ECO:0000256" key="8">
    <source>
        <dbReference type="SAM" id="SignalP"/>
    </source>
</evidence>
<dbReference type="GO" id="GO:0007157">
    <property type="term" value="P:heterophilic cell-cell adhesion via plasma membrane cell adhesion molecules"/>
    <property type="evidence" value="ECO:0007669"/>
    <property type="project" value="TreeGrafter"/>
</dbReference>
<feature type="disulfide bond" evidence="6">
    <location>
        <begin position="892"/>
        <end position="901"/>
    </location>
</feature>
<keyword evidence="5" id="KW-0325">Glycoprotein</keyword>
<feature type="disulfide bond" evidence="6">
    <location>
        <begin position="930"/>
        <end position="939"/>
    </location>
</feature>
<feature type="chain" id="PRO_5032815116" evidence="8">
    <location>
        <begin position="25"/>
        <end position="1421"/>
    </location>
</feature>
<feature type="disulfide bond" evidence="6">
    <location>
        <begin position="279"/>
        <end position="288"/>
    </location>
</feature>
<proteinExistence type="predicted"/>
<feature type="disulfide bond" evidence="6">
    <location>
        <begin position="479"/>
        <end position="488"/>
    </location>
</feature>
<feature type="disulfide bond" evidence="6">
    <location>
        <begin position="1212"/>
        <end position="1221"/>
    </location>
</feature>
<feature type="domain" description="EGF-like" evidence="9">
    <location>
        <begin position="662"/>
        <end position="699"/>
    </location>
</feature>
<evidence type="ECO:0000256" key="2">
    <source>
        <dbReference type="ARBA" id="ARBA00022729"/>
    </source>
</evidence>
<comment type="caution">
    <text evidence="6">Lacks conserved residue(s) required for the propagation of feature annotation.</text>
</comment>
<dbReference type="GO" id="GO:0005886">
    <property type="term" value="C:plasma membrane"/>
    <property type="evidence" value="ECO:0007669"/>
    <property type="project" value="TreeGrafter"/>
</dbReference>
<keyword evidence="3" id="KW-0677">Repeat</keyword>
<dbReference type="Pfam" id="PF03351">
    <property type="entry name" value="DOMON"/>
    <property type="match status" value="1"/>
</dbReference>
<feature type="disulfide bond" evidence="6">
    <location>
        <begin position="521"/>
        <end position="530"/>
    </location>
</feature>
<dbReference type="InterPro" id="IPR051022">
    <property type="entry name" value="Notch_Cell-Fate_Det"/>
</dbReference>
<reference evidence="12" key="1">
    <citation type="submission" date="2021-02" db="EMBL/GenBank/DDBJ databases">
        <authorList>
            <person name="Nowell W R."/>
        </authorList>
    </citation>
    <scope>NUCLEOTIDE SEQUENCE</scope>
</reference>
<dbReference type="SUPFAM" id="SSF57196">
    <property type="entry name" value="EGF/Laminin"/>
    <property type="match status" value="17"/>
</dbReference>
<feature type="domain" description="EGF-like" evidence="9">
    <location>
        <begin position="373"/>
        <end position="409"/>
    </location>
</feature>
<keyword evidence="1 6" id="KW-0245">EGF-like domain</keyword>
<dbReference type="InterPro" id="IPR003582">
    <property type="entry name" value="ShKT_dom"/>
</dbReference>
<dbReference type="PROSITE" id="PS00022">
    <property type="entry name" value="EGF_1"/>
    <property type="match status" value="23"/>
</dbReference>
<feature type="disulfide bond" evidence="6">
    <location>
        <begin position="810"/>
        <end position="819"/>
    </location>
</feature>
<dbReference type="GO" id="GO:0005509">
    <property type="term" value="F:calcium ion binding"/>
    <property type="evidence" value="ECO:0007669"/>
    <property type="project" value="InterPro"/>
</dbReference>
<dbReference type="SMART" id="SM00179">
    <property type="entry name" value="EGF_CA"/>
    <property type="match status" value="10"/>
</dbReference>
<feature type="disulfide bond" evidence="6">
    <location>
        <begin position="1132"/>
        <end position="1141"/>
    </location>
</feature>
<feature type="domain" description="EGF-like" evidence="9">
    <location>
        <begin position="904"/>
        <end position="940"/>
    </location>
</feature>
<comment type="caution">
    <text evidence="12">The sequence shown here is derived from an EMBL/GenBank/DDBJ whole genome shotgun (WGS) entry which is preliminary data.</text>
</comment>
<feature type="disulfide bond" evidence="6">
    <location>
        <begin position="997"/>
        <end position="1014"/>
    </location>
</feature>
<name>A0A814H4L8_ADIRI</name>
<feature type="domain" description="EGF-like" evidence="9">
    <location>
        <begin position="859"/>
        <end position="902"/>
    </location>
</feature>
<feature type="domain" description="EGF-like" evidence="9">
    <location>
        <begin position="1027"/>
        <end position="1067"/>
    </location>
</feature>
<evidence type="ECO:0000256" key="6">
    <source>
        <dbReference type="PROSITE-ProRule" id="PRU00076"/>
    </source>
</evidence>
<feature type="domain" description="EGF-like" evidence="9">
    <location>
        <begin position="577"/>
        <end position="615"/>
    </location>
</feature>
<feature type="disulfide bond" evidence="6">
    <location>
        <begin position="377"/>
        <end position="387"/>
    </location>
</feature>
<feature type="domain" description="EGF-like" evidence="9">
    <location>
        <begin position="491"/>
        <end position="531"/>
    </location>
</feature>
<feature type="domain" description="ShKT" evidence="11">
    <location>
        <begin position="1285"/>
        <end position="1328"/>
    </location>
</feature>
<feature type="disulfide bond" evidence="6">
    <location>
        <begin position="1057"/>
        <end position="1066"/>
    </location>
</feature>
<feature type="disulfide bond" evidence="6">
    <location>
        <begin position="586"/>
        <end position="603"/>
    </location>
</feature>
<evidence type="ECO:0000256" key="3">
    <source>
        <dbReference type="ARBA" id="ARBA00022737"/>
    </source>
</evidence>
<feature type="disulfide bond" evidence="6">
    <location>
        <begin position="647"/>
        <end position="656"/>
    </location>
</feature>
<evidence type="ECO:0000259" key="9">
    <source>
        <dbReference type="PROSITE" id="PS50026"/>
    </source>
</evidence>
<feature type="domain" description="EGF-like" evidence="9">
    <location>
        <begin position="702"/>
        <end position="742"/>
    </location>
</feature>
<dbReference type="EMBL" id="CAJNOR010000777">
    <property type="protein sequence ID" value="CAF1004821.1"/>
    <property type="molecule type" value="Genomic_DNA"/>
</dbReference>
<dbReference type="CDD" id="cd09631">
    <property type="entry name" value="DOMON_DOH"/>
    <property type="match status" value="1"/>
</dbReference>
<protein>
    <submittedName>
        <fullName evidence="12">Uncharacterized protein</fullName>
    </submittedName>
</protein>
<dbReference type="FunFam" id="2.10.25.10:FF:000472">
    <property type="entry name" value="Uncharacterized protein, isoform A"/>
    <property type="match status" value="1"/>
</dbReference>
<feature type="disulfide bond" evidence="6">
    <location>
        <begin position="848"/>
        <end position="857"/>
    </location>
</feature>
<feature type="domain" description="EGF-like" evidence="9">
    <location>
        <begin position="784"/>
        <end position="820"/>
    </location>
</feature>
<dbReference type="InterPro" id="IPR005018">
    <property type="entry name" value="DOMON_domain"/>
</dbReference>
<dbReference type="InterPro" id="IPR045266">
    <property type="entry name" value="DOH_DOMON"/>
</dbReference>
<feature type="domain" description="EGF-like" evidence="9">
    <location>
        <begin position="988"/>
        <end position="1026"/>
    </location>
</feature>
<feature type="signal peptide" evidence="8">
    <location>
        <begin position="1"/>
        <end position="24"/>
    </location>
</feature>
<evidence type="ECO:0000256" key="1">
    <source>
        <dbReference type="ARBA" id="ARBA00022536"/>
    </source>
</evidence>
<feature type="disulfide bond" evidence="6">
    <location>
        <begin position="752"/>
        <end position="769"/>
    </location>
</feature>
<dbReference type="PROSITE" id="PS51670">
    <property type="entry name" value="SHKT"/>
    <property type="match status" value="1"/>
</dbReference>
<evidence type="ECO:0000313" key="12">
    <source>
        <dbReference type="EMBL" id="CAF1004821.1"/>
    </source>
</evidence>
<dbReference type="CDD" id="cd00054">
    <property type="entry name" value="EGF_CA"/>
    <property type="match status" value="1"/>
</dbReference>
<feature type="domain" description="EGF-like" evidence="9">
    <location>
        <begin position="617"/>
        <end position="657"/>
    </location>
</feature>
<dbReference type="SMART" id="SM00664">
    <property type="entry name" value="DoH"/>
    <property type="match status" value="1"/>
</dbReference>
<feature type="domain" description="EGF-like" evidence="9">
    <location>
        <begin position="1180"/>
        <end position="1222"/>
    </location>
</feature>
<dbReference type="Gene3D" id="2.10.25.10">
    <property type="entry name" value="Laminin"/>
    <property type="match status" value="18"/>
</dbReference>
<organism evidence="12 13">
    <name type="scientific">Adineta ricciae</name>
    <name type="common">Rotifer</name>
    <dbReference type="NCBI Taxonomy" id="249248"/>
    <lineage>
        <taxon>Eukaryota</taxon>
        <taxon>Metazoa</taxon>
        <taxon>Spiralia</taxon>
        <taxon>Gnathifera</taxon>
        <taxon>Rotifera</taxon>
        <taxon>Eurotatoria</taxon>
        <taxon>Bdelloidea</taxon>
        <taxon>Adinetida</taxon>
        <taxon>Adinetidae</taxon>
        <taxon>Adineta</taxon>
    </lineage>
</organism>
<feature type="disulfide bond" evidence="6">
    <location>
        <begin position="441"/>
        <end position="450"/>
    </location>
</feature>
<feature type="disulfide bond" evidence="6">
    <location>
        <begin position="689"/>
        <end position="698"/>
    </location>
</feature>
<dbReference type="SMART" id="SM00181">
    <property type="entry name" value="EGF"/>
    <property type="match status" value="26"/>
</dbReference>
<feature type="domain" description="EGF-like" evidence="9">
    <location>
        <begin position="1227"/>
        <end position="1257"/>
    </location>
</feature>
<feature type="disulfide bond" evidence="6">
    <location>
        <begin position="771"/>
        <end position="780"/>
    </location>
</feature>
<feature type="domain" description="DOMON" evidence="10">
    <location>
        <begin position="39"/>
        <end position="159"/>
    </location>
</feature>
<feature type="disulfide bond" evidence="6">
    <location>
        <begin position="732"/>
        <end position="741"/>
    </location>
</feature>
<feature type="compositionally biased region" description="Low complexity" evidence="7">
    <location>
        <begin position="1344"/>
        <end position="1366"/>
    </location>
</feature>
<evidence type="ECO:0000259" key="11">
    <source>
        <dbReference type="PROSITE" id="PS51670"/>
    </source>
</evidence>
<evidence type="ECO:0000313" key="13">
    <source>
        <dbReference type="Proteomes" id="UP000663828"/>
    </source>
</evidence>
<dbReference type="GO" id="GO:0045197">
    <property type="term" value="P:establishment or maintenance of epithelial cell apical/basal polarity"/>
    <property type="evidence" value="ECO:0007669"/>
    <property type="project" value="TreeGrafter"/>
</dbReference>
<keyword evidence="2 8" id="KW-0732">Signal</keyword>
<feature type="disulfide bond" evidence="6">
    <location>
        <begin position="1247"/>
        <end position="1256"/>
    </location>
</feature>
<dbReference type="PROSITE" id="PS01186">
    <property type="entry name" value="EGF_2"/>
    <property type="match status" value="10"/>
</dbReference>
<feature type="disulfide bond" evidence="6">
    <location>
        <begin position="399"/>
        <end position="408"/>
    </location>
</feature>
<feature type="region of interest" description="Disordered" evidence="7">
    <location>
        <begin position="1342"/>
        <end position="1366"/>
    </location>
</feature>
<feature type="domain" description="EGF-like" evidence="9">
    <location>
        <begin position="941"/>
        <end position="984"/>
    </location>
</feature>
<dbReference type="InterPro" id="IPR001881">
    <property type="entry name" value="EGF-like_Ca-bd_dom"/>
</dbReference>
<feature type="domain" description="EGF-like" evidence="9">
    <location>
        <begin position="1102"/>
        <end position="1142"/>
    </location>
</feature>
<feature type="domain" description="EGF-like" evidence="9">
    <location>
        <begin position="453"/>
        <end position="489"/>
    </location>
</feature>
<accession>A0A814H4L8</accession>
<evidence type="ECO:0000256" key="5">
    <source>
        <dbReference type="ARBA" id="ARBA00023180"/>
    </source>
</evidence>
<dbReference type="PROSITE" id="PS50836">
    <property type="entry name" value="DOMON"/>
    <property type="match status" value="1"/>
</dbReference>